<evidence type="ECO:0000313" key="10">
    <source>
        <dbReference type="Proteomes" id="UP000756132"/>
    </source>
</evidence>
<keyword evidence="7" id="KW-0411">Iron-sulfur</keyword>
<gene>
    <name evidence="9" type="ORF">CLAFUR5_05560</name>
</gene>
<dbReference type="EMBL" id="CP090167">
    <property type="protein sequence ID" value="UJO17247.1"/>
    <property type="molecule type" value="Genomic_DNA"/>
</dbReference>
<dbReference type="Proteomes" id="UP000756132">
    <property type="component" value="Chromosome 5"/>
</dbReference>
<evidence type="ECO:0000256" key="3">
    <source>
        <dbReference type="ARBA" id="ARBA00022691"/>
    </source>
</evidence>
<dbReference type="InterPro" id="IPR007197">
    <property type="entry name" value="rSAM"/>
</dbReference>
<dbReference type="PANTHER" id="PTHR30538:SF0">
    <property type="entry name" value="L-LYSINE 2,3-AMINOMUTASE AQ_1632-RELATED"/>
    <property type="match status" value="1"/>
</dbReference>
<sequence length="443" mass="49946">MCLVLAQRSMSVFSPTNLPGQNIIQTRNTINKPGALLDFMSQILPSDIPPQRPTSGIDEYPDIHTPEDLLAKVEEGIKIAPMPVRLSPHILSTINWQDPLNDPVRRQFIPMKSTINVTHPAASLDPVAEVNSSPVEGLIHRYPTKALFMTTSVCPVYCRFCFRSYTVGTETETVKKLRFLPLLKRWKPRLEYIANTPHLRDIVLSGGDTYLLEPEQVEWLGKELLKIPHIRILRFATKGVGVSPSRLVDPDDAWTKVIIDLAQEARKMSKHVCVHTHINSTQEITWVTRRGAKRLYEEGVTVRNQSVLLNGVNNTVPAMMNLIHALSDMHIEPYYVYQSDMIPGAEDLRTPIRESHHIESEIRNQNAGFLMPRFVYDVPASGKRPTLFAHYADEGLGLSKFRLPEAHGGSAEYWDPLWSLTEEKRVVIGERFGVGVQGVRVGA</sequence>
<evidence type="ECO:0000256" key="2">
    <source>
        <dbReference type="ARBA" id="ARBA00022485"/>
    </source>
</evidence>
<evidence type="ECO:0000256" key="6">
    <source>
        <dbReference type="ARBA" id="ARBA00023004"/>
    </source>
</evidence>
<proteinExistence type="predicted"/>
<dbReference type="SFLD" id="SFLDS00029">
    <property type="entry name" value="Radical_SAM"/>
    <property type="match status" value="1"/>
</dbReference>
<dbReference type="OrthoDB" id="5396721at2759"/>
<name>A0A9Q8LH14_PASFU</name>
<keyword evidence="5" id="KW-0663">Pyridoxal phosphate</keyword>
<dbReference type="RefSeq" id="XP_047761613.1">
    <property type="nucleotide sequence ID" value="XM_047904708.1"/>
</dbReference>
<keyword evidence="2" id="KW-0004">4Fe-4S</keyword>
<evidence type="ECO:0000256" key="5">
    <source>
        <dbReference type="ARBA" id="ARBA00022898"/>
    </source>
</evidence>
<dbReference type="GO" id="GO:0046872">
    <property type="term" value="F:metal ion binding"/>
    <property type="evidence" value="ECO:0007669"/>
    <property type="project" value="UniProtKB-KW"/>
</dbReference>
<dbReference type="KEGG" id="ffu:CLAFUR5_05560"/>
<protein>
    <submittedName>
        <fullName evidence="9">L-lysine 2,3-aminomutase</fullName>
    </submittedName>
</protein>
<evidence type="ECO:0000259" key="8">
    <source>
        <dbReference type="PROSITE" id="PS51918"/>
    </source>
</evidence>
<evidence type="ECO:0000256" key="1">
    <source>
        <dbReference type="ARBA" id="ARBA00001933"/>
    </source>
</evidence>
<evidence type="ECO:0000256" key="4">
    <source>
        <dbReference type="ARBA" id="ARBA00022723"/>
    </source>
</evidence>
<dbReference type="InterPro" id="IPR003739">
    <property type="entry name" value="Lys_aminomutase/Glu_NH3_mut"/>
</dbReference>
<organism evidence="9 10">
    <name type="scientific">Passalora fulva</name>
    <name type="common">Tomato leaf mold</name>
    <name type="synonym">Cladosporium fulvum</name>
    <dbReference type="NCBI Taxonomy" id="5499"/>
    <lineage>
        <taxon>Eukaryota</taxon>
        <taxon>Fungi</taxon>
        <taxon>Dikarya</taxon>
        <taxon>Ascomycota</taxon>
        <taxon>Pezizomycotina</taxon>
        <taxon>Dothideomycetes</taxon>
        <taxon>Dothideomycetidae</taxon>
        <taxon>Mycosphaerellales</taxon>
        <taxon>Mycosphaerellaceae</taxon>
        <taxon>Fulvia</taxon>
    </lineage>
</organism>
<dbReference type="InterPro" id="IPR013785">
    <property type="entry name" value="Aldolase_TIM"/>
</dbReference>
<feature type="domain" description="Radical SAM core" evidence="8">
    <location>
        <begin position="140"/>
        <end position="373"/>
    </location>
</feature>
<dbReference type="GO" id="GO:0003824">
    <property type="term" value="F:catalytic activity"/>
    <property type="evidence" value="ECO:0007669"/>
    <property type="project" value="InterPro"/>
</dbReference>
<dbReference type="AlphaFoldDB" id="A0A9Q8LH14"/>
<dbReference type="SUPFAM" id="SSF102114">
    <property type="entry name" value="Radical SAM enzymes"/>
    <property type="match status" value="1"/>
</dbReference>
<keyword evidence="3" id="KW-0949">S-adenosyl-L-methionine</keyword>
<dbReference type="SFLD" id="SFLDG01070">
    <property type="entry name" value="PLP-dependent"/>
    <property type="match status" value="1"/>
</dbReference>
<dbReference type="Gene3D" id="3.20.20.70">
    <property type="entry name" value="Aldolase class I"/>
    <property type="match status" value="1"/>
</dbReference>
<reference evidence="9" key="1">
    <citation type="submission" date="2021-12" db="EMBL/GenBank/DDBJ databases">
        <authorList>
            <person name="Zaccaron A."/>
            <person name="Stergiopoulos I."/>
        </authorList>
    </citation>
    <scope>NUCLEOTIDE SEQUENCE</scope>
    <source>
        <strain evidence="9">Race5_Kim</strain>
    </source>
</reference>
<reference evidence="9" key="2">
    <citation type="journal article" date="2022" name="Microb. Genom.">
        <title>A chromosome-scale genome assembly of the tomato pathogen Cladosporium fulvum reveals a compartmentalized genome architecture and the presence of a dispensable chromosome.</title>
        <authorList>
            <person name="Zaccaron A.Z."/>
            <person name="Chen L.H."/>
            <person name="Samaras A."/>
            <person name="Stergiopoulos I."/>
        </authorList>
    </citation>
    <scope>NUCLEOTIDE SEQUENCE</scope>
    <source>
        <strain evidence="9">Race5_Kim</strain>
    </source>
</reference>
<dbReference type="PROSITE" id="PS51918">
    <property type="entry name" value="RADICAL_SAM"/>
    <property type="match status" value="1"/>
</dbReference>
<keyword evidence="4" id="KW-0479">Metal-binding</keyword>
<dbReference type="GeneID" id="71985438"/>
<keyword evidence="10" id="KW-1185">Reference proteome</keyword>
<keyword evidence="6" id="KW-0408">Iron</keyword>
<dbReference type="PANTHER" id="PTHR30538">
    <property type="entry name" value="LYSINE 2,3-AMINOMUTASE-RELATED"/>
    <property type="match status" value="1"/>
</dbReference>
<evidence type="ECO:0000313" key="9">
    <source>
        <dbReference type="EMBL" id="UJO17247.1"/>
    </source>
</evidence>
<evidence type="ECO:0000256" key="7">
    <source>
        <dbReference type="ARBA" id="ARBA00023014"/>
    </source>
</evidence>
<dbReference type="NCBIfam" id="TIGR00238">
    <property type="entry name" value="KamA family radical SAM protein"/>
    <property type="match status" value="1"/>
</dbReference>
<accession>A0A9Q8LH14</accession>
<dbReference type="GO" id="GO:0051539">
    <property type="term" value="F:4 iron, 4 sulfur cluster binding"/>
    <property type="evidence" value="ECO:0007669"/>
    <property type="project" value="UniProtKB-KW"/>
</dbReference>
<dbReference type="InterPro" id="IPR058240">
    <property type="entry name" value="rSAM_sf"/>
</dbReference>
<comment type="cofactor">
    <cofactor evidence="1">
        <name>pyridoxal 5'-phosphate</name>
        <dbReference type="ChEBI" id="CHEBI:597326"/>
    </cofactor>
</comment>